<feature type="domain" description="PORR" evidence="1">
    <location>
        <begin position="67"/>
        <end position="395"/>
    </location>
</feature>
<dbReference type="GO" id="GO:0003723">
    <property type="term" value="F:RNA binding"/>
    <property type="evidence" value="ECO:0007669"/>
    <property type="project" value="InterPro"/>
</dbReference>
<organism evidence="2 3">
    <name type="scientific">Momordica charantia</name>
    <name type="common">Bitter gourd</name>
    <name type="synonym">Balsam pear</name>
    <dbReference type="NCBI Taxonomy" id="3673"/>
    <lineage>
        <taxon>Eukaryota</taxon>
        <taxon>Viridiplantae</taxon>
        <taxon>Streptophyta</taxon>
        <taxon>Embryophyta</taxon>
        <taxon>Tracheophyta</taxon>
        <taxon>Spermatophyta</taxon>
        <taxon>Magnoliopsida</taxon>
        <taxon>eudicotyledons</taxon>
        <taxon>Gunneridae</taxon>
        <taxon>Pentapetalae</taxon>
        <taxon>rosids</taxon>
        <taxon>fabids</taxon>
        <taxon>Cucurbitales</taxon>
        <taxon>Cucurbitaceae</taxon>
        <taxon>Momordiceae</taxon>
        <taxon>Momordica</taxon>
    </lineage>
</organism>
<evidence type="ECO:0000313" key="3">
    <source>
        <dbReference type="RefSeq" id="XP_022142512.1"/>
    </source>
</evidence>
<sequence length="454" mass="53198">MAVHIANSSNVLISNRYNVSLSLHLRLLCWNEFASYLYINHFPECWPRSQIRSMTSSKRVQDRSHLKRVHALEIATEKWKIAYKVLFLMETLRQEPEMIIPVRNLEQFRRQINLPKPHKVSDFIRKSPKLFELYKDQRGVLWCGMTKQAEDLVEEEEKIIEQQADKAAEYVTRFLMMSLDKRLPVDKIAHFRRDFGLPIDFRAKWVNNYPELFKVVKSEDETEYLELASWNPAWAVTELEKRVMGVTESTATHTPGLLSIPFPLKFPPNYKKIYRYGGKIDHFQKRSYLSPYADARGLKAGSLEFDKRAVSVMHELLNFTIEKRLVTDHLTHFRRELVMPQKLMRLLLKHVGIFYVSERGKRFSVFLTEAYEGPELINKCPLVLWKEKVMSLVGYRGKKKKIETFDDMSEMEYNSLAEDDSDSEQDTGCLKVNALDANTNDVEIGDTFKHVKGF</sequence>
<dbReference type="AlphaFoldDB" id="A0A6J1CMZ7"/>
<dbReference type="RefSeq" id="XP_022142512.1">
    <property type="nucleotide sequence ID" value="XM_022286820.1"/>
</dbReference>
<keyword evidence="2" id="KW-1185">Reference proteome</keyword>
<accession>A0A6J1CMZ7</accession>
<dbReference type="KEGG" id="mcha:111012610"/>
<dbReference type="InterPro" id="IPR021099">
    <property type="entry name" value="PORR_domain"/>
</dbReference>
<gene>
    <name evidence="3" type="primary">LOC111012610</name>
</gene>
<name>A0A6J1CMZ7_MOMCH</name>
<dbReference type="PANTHER" id="PTHR31476:SF8">
    <property type="entry name" value="EXPRESSED PROTEIN"/>
    <property type="match status" value="1"/>
</dbReference>
<reference evidence="3" key="1">
    <citation type="submission" date="2025-08" db="UniProtKB">
        <authorList>
            <consortium name="RefSeq"/>
        </authorList>
    </citation>
    <scope>IDENTIFICATION</scope>
    <source>
        <strain evidence="3">OHB3-1</strain>
    </source>
</reference>
<proteinExistence type="predicted"/>
<dbReference type="InterPro" id="IPR045040">
    <property type="entry name" value="PORR_fam"/>
</dbReference>
<dbReference type="GeneID" id="111012610"/>
<dbReference type="Pfam" id="PF11955">
    <property type="entry name" value="PORR"/>
    <property type="match status" value="1"/>
</dbReference>
<evidence type="ECO:0000259" key="1">
    <source>
        <dbReference type="Pfam" id="PF11955"/>
    </source>
</evidence>
<dbReference type="PANTHER" id="PTHR31476">
    <property type="entry name" value="PROTEIN WHAT'S THIS FACTOR 1 HOMOLOG, CHLOROPLASTIC"/>
    <property type="match status" value="1"/>
</dbReference>
<protein>
    <submittedName>
        <fullName evidence="3">Protein ROOT PRIMORDIUM DEFECTIVE 1</fullName>
    </submittedName>
</protein>
<evidence type="ECO:0000313" key="2">
    <source>
        <dbReference type="Proteomes" id="UP000504603"/>
    </source>
</evidence>
<dbReference type="OrthoDB" id="1929112at2759"/>
<dbReference type="Proteomes" id="UP000504603">
    <property type="component" value="Unplaced"/>
</dbReference>